<feature type="domain" description="Endoribonuclease L-PSP/chorismate mutase-like" evidence="1">
    <location>
        <begin position="6"/>
        <end position="135"/>
    </location>
</feature>
<gene>
    <name evidence="2" type="ordered locus">Isop_2764</name>
</gene>
<proteinExistence type="predicted"/>
<protein>
    <submittedName>
        <fullName evidence="2">Endoribonuclease L-PSP</fullName>
    </submittedName>
</protein>
<dbReference type="eggNOG" id="COG0251">
    <property type="taxonomic scope" value="Bacteria"/>
</dbReference>
<dbReference type="InterPro" id="IPR013813">
    <property type="entry name" value="Endoribo_LPSP/chorism_mut-like"/>
</dbReference>
<evidence type="ECO:0000313" key="2">
    <source>
        <dbReference type="EMBL" id="ADV63330.1"/>
    </source>
</evidence>
<dbReference type="Proteomes" id="UP000008631">
    <property type="component" value="Chromosome"/>
</dbReference>
<dbReference type="HOGENOM" id="CLU_104845_0_1_0"/>
<dbReference type="InParanoid" id="E8R0J8"/>
<dbReference type="PANTHER" id="PTHR43760">
    <property type="entry name" value="ENDORIBONUCLEASE-RELATED"/>
    <property type="match status" value="1"/>
</dbReference>
<evidence type="ECO:0000313" key="3">
    <source>
        <dbReference type="Proteomes" id="UP000008631"/>
    </source>
</evidence>
<dbReference type="OrthoDB" id="9806350at2"/>
<dbReference type="PANTHER" id="PTHR43760:SF1">
    <property type="entry name" value="ENDORIBONUCLEASE L-PSP_CHORISMATE MUTASE-LIKE DOMAIN-CONTAINING PROTEIN"/>
    <property type="match status" value="1"/>
</dbReference>
<accession>E8R0J8</accession>
<keyword evidence="3" id="KW-1185">Reference proteome</keyword>
<evidence type="ECO:0000259" key="1">
    <source>
        <dbReference type="Pfam" id="PF14588"/>
    </source>
</evidence>
<dbReference type="SUPFAM" id="SSF55298">
    <property type="entry name" value="YjgF-like"/>
    <property type="match status" value="1"/>
</dbReference>
<name>E8R0J8_ISOPI</name>
<sequence length="157" mass="16817">MSETAETRVATLGLELPPAPQPIANYVPATRVGNLLYVSGHGPVRPDGTMRVGRVGQEFDLEQGRLEARQVGLAMLATLRVQLGSLDKVKRVVKVLGLVRSTDDFFDQPKVINGFSDLMVDVFGDAGRAARSALGTNTLPGGIAVEIEAIFEVRDDS</sequence>
<dbReference type="Gene3D" id="3.30.1330.40">
    <property type="entry name" value="RutC-like"/>
    <property type="match status" value="1"/>
</dbReference>
<dbReference type="EMBL" id="CP002353">
    <property type="protein sequence ID" value="ADV63330.1"/>
    <property type="molecule type" value="Genomic_DNA"/>
</dbReference>
<reference key="1">
    <citation type="submission" date="2010-11" db="EMBL/GenBank/DDBJ databases">
        <title>The complete sequence of chromosome of Isophaera pallida ATCC 43644.</title>
        <authorList>
            <consortium name="US DOE Joint Genome Institute (JGI-PGF)"/>
            <person name="Lucas S."/>
            <person name="Copeland A."/>
            <person name="Lapidus A."/>
            <person name="Bruce D."/>
            <person name="Goodwin L."/>
            <person name="Pitluck S."/>
            <person name="Kyrpides N."/>
            <person name="Mavromatis K."/>
            <person name="Pagani I."/>
            <person name="Ivanova N."/>
            <person name="Saunders E."/>
            <person name="Brettin T."/>
            <person name="Detter J.C."/>
            <person name="Han C."/>
            <person name="Tapia R."/>
            <person name="Land M."/>
            <person name="Hauser L."/>
            <person name="Markowitz V."/>
            <person name="Cheng J.-F."/>
            <person name="Hugenholtz P."/>
            <person name="Woyke T."/>
            <person name="Wu D."/>
            <person name="Eisen J.A."/>
        </authorList>
    </citation>
    <scope>NUCLEOTIDE SEQUENCE</scope>
    <source>
        <strain>ATCC 43644</strain>
    </source>
</reference>
<dbReference type="AlphaFoldDB" id="E8R0J8"/>
<dbReference type="InterPro" id="IPR035959">
    <property type="entry name" value="RutC-like_sf"/>
</dbReference>
<reference evidence="2 3" key="2">
    <citation type="journal article" date="2011" name="Stand. Genomic Sci.">
        <title>Complete genome sequence of Isosphaera pallida type strain (IS1B).</title>
        <authorList>
            <consortium name="US DOE Joint Genome Institute (JGI-PGF)"/>
            <person name="Goker M."/>
            <person name="Cleland D."/>
            <person name="Saunders E."/>
            <person name="Lapidus A."/>
            <person name="Nolan M."/>
            <person name="Lucas S."/>
            <person name="Hammon N."/>
            <person name="Deshpande S."/>
            <person name="Cheng J.F."/>
            <person name="Tapia R."/>
            <person name="Han C."/>
            <person name="Goodwin L."/>
            <person name="Pitluck S."/>
            <person name="Liolios K."/>
            <person name="Pagani I."/>
            <person name="Ivanova N."/>
            <person name="Mavromatis K."/>
            <person name="Pati A."/>
            <person name="Chen A."/>
            <person name="Palaniappan K."/>
            <person name="Land M."/>
            <person name="Hauser L."/>
            <person name="Chang Y.J."/>
            <person name="Jeffries C.D."/>
            <person name="Detter J.C."/>
            <person name="Beck B."/>
            <person name="Woyke T."/>
            <person name="Bristow J."/>
            <person name="Eisen J.A."/>
            <person name="Markowitz V."/>
            <person name="Hugenholtz P."/>
            <person name="Kyrpides N.C."/>
            <person name="Klenk H.P."/>
        </authorList>
    </citation>
    <scope>NUCLEOTIDE SEQUENCE [LARGE SCALE GENOMIC DNA]</scope>
    <source>
        <strain evidence="3">ATCC 43644 / DSM 9630 / IS1B</strain>
    </source>
</reference>
<dbReference type="CDD" id="cd02199">
    <property type="entry name" value="YjgF_YER057c_UK114_like_1"/>
    <property type="match status" value="1"/>
</dbReference>
<dbReference type="KEGG" id="ipa:Isop_2764"/>
<dbReference type="Pfam" id="PF14588">
    <property type="entry name" value="YjgF_endoribonc"/>
    <property type="match status" value="1"/>
</dbReference>
<organism evidence="2 3">
    <name type="scientific">Isosphaera pallida (strain ATCC 43644 / DSM 9630 / IS1B)</name>
    <dbReference type="NCBI Taxonomy" id="575540"/>
    <lineage>
        <taxon>Bacteria</taxon>
        <taxon>Pseudomonadati</taxon>
        <taxon>Planctomycetota</taxon>
        <taxon>Planctomycetia</taxon>
        <taxon>Isosphaerales</taxon>
        <taxon>Isosphaeraceae</taxon>
        <taxon>Isosphaera</taxon>
    </lineage>
</organism>
<dbReference type="RefSeq" id="WP_013565618.1">
    <property type="nucleotide sequence ID" value="NC_014962.1"/>
</dbReference>
<dbReference type="STRING" id="575540.Isop_2764"/>